<keyword evidence="2" id="KW-1185">Reference proteome</keyword>
<organism evidence="1 2">
    <name type="scientific">Elysia crispata</name>
    <name type="common">lettuce slug</name>
    <dbReference type="NCBI Taxonomy" id="231223"/>
    <lineage>
        <taxon>Eukaryota</taxon>
        <taxon>Metazoa</taxon>
        <taxon>Spiralia</taxon>
        <taxon>Lophotrochozoa</taxon>
        <taxon>Mollusca</taxon>
        <taxon>Gastropoda</taxon>
        <taxon>Heterobranchia</taxon>
        <taxon>Euthyneura</taxon>
        <taxon>Panpulmonata</taxon>
        <taxon>Sacoglossa</taxon>
        <taxon>Placobranchoidea</taxon>
        <taxon>Plakobranchidae</taxon>
        <taxon>Elysia</taxon>
    </lineage>
</organism>
<evidence type="ECO:0000313" key="1">
    <source>
        <dbReference type="EMBL" id="KAK3799374.1"/>
    </source>
</evidence>
<evidence type="ECO:0000313" key="2">
    <source>
        <dbReference type="Proteomes" id="UP001283361"/>
    </source>
</evidence>
<sequence length="140" mass="15582">MDNPSNSSIGLDFDPIAIQRVRVARLTRIPPWHLHSARNGRSLTLTPDSLYNVSIEGRRMSRGPAGFIDVDGSVTLRVAVFAFAVGQSCRSPQSVCYCLHNYRGLNLVEPSRQHLLLQYSRHDASKSKDVLRMAALHLGK</sequence>
<dbReference type="EMBL" id="JAWDGP010000579">
    <property type="protein sequence ID" value="KAK3799374.1"/>
    <property type="molecule type" value="Genomic_DNA"/>
</dbReference>
<protein>
    <submittedName>
        <fullName evidence="1">Uncharacterized protein</fullName>
    </submittedName>
</protein>
<reference evidence="1" key="1">
    <citation type="journal article" date="2023" name="G3 (Bethesda)">
        <title>A reference genome for the long-term kleptoplast-retaining sea slug Elysia crispata morphotype clarki.</title>
        <authorList>
            <person name="Eastman K.E."/>
            <person name="Pendleton A.L."/>
            <person name="Shaikh M.A."/>
            <person name="Suttiyut T."/>
            <person name="Ogas R."/>
            <person name="Tomko P."/>
            <person name="Gavelis G."/>
            <person name="Widhalm J.R."/>
            <person name="Wisecaver J.H."/>
        </authorList>
    </citation>
    <scope>NUCLEOTIDE SEQUENCE</scope>
    <source>
        <strain evidence="1">ECLA1</strain>
    </source>
</reference>
<name>A0AAE1B3U9_9GAST</name>
<gene>
    <name evidence="1" type="ORF">RRG08_013194</name>
</gene>
<dbReference type="Proteomes" id="UP001283361">
    <property type="component" value="Unassembled WGS sequence"/>
</dbReference>
<accession>A0AAE1B3U9</accession>
<dbReference type="AlphaFoldDB" id="A0AAE1B3U9"/>
<proteinExistence type="predicted"/>
<comment type="caution">
    <text evidence="1">The sequence shown here is derived from an EMBL/GenBank/DDBJ whole genome shotgun (WGS) entry which is preliminary data.</text>
</comment>